<keyword evidence="6 8" id="KW-0500">Molybdenum</keyword>
<comment type="caution">
    <text evidence="10">The sequence shown here is derived from an EMBL/GenBank/DDBJ whole genome shotgun (WGS) entry which is preliminary data.</text>
</comment>
<protein>
    <recommendedName>
        <fullName evidence="5 8">Molybdopterin molybdenumtransferase</fullName>
        <ecNumber evidence="4 8">2.10.1.1</ecNumber>
    </recommendedName>
</protein>
<evidence type="ECO:0000256" key="5">
    <source>
        <dbReference type="ARBA" id="ARBA00021108"/>
    </source>
</evidence>
<comment type="catalytic activity">
    <reaction evidence="7">
        <text>adenylyl-molybdopterin + molybdate = Mo-molybdopterin + AMP + H(+)</text>
        <dbReference type="Rhea" id="RHEA:35047"/>
        <dbReference type="ChEBI" id="CHEBI:15378"/>
        <dbReference type="ChEBI" id="CHEBI:36264"/>
        <dbReference type="ChEBI" id="CHEBI:62727"/>
        <dbReference type="ChEBI" id="CHEBI:71302"/>
        <dbReference type="ChEBI" id="CHEBI:456215"/>
        <dbReference type="EC" id="2.10.1.1"/>
    </reaction>
</comment>
<dbReference type="RefSeq" id="WP_216520185.1">
    <property type="nucleotide sequence ID" value="NZ_JAHLPM010000010.1"/>
</dbReference>
<comment type="cofactor">
    <cofactor evidence="8">
        <name>Mg(2+)</name>
        <dbReference type="ChEBI" id="CHEBI:18420"/>
    </cofactor>
</comment>
<dbReference type="NCBIfam" id="NF045515">
    <property type="entry name" value="Glp_gephyrin"/>
    <property type="match status" value="1"/>
</dbReference>
<dbReference type="CDD" id="cd00887">
    <property type="entry name" value="MoeA"/>
    <property type="match status" value="1"/>
</dbReference>
<evidence type="ECO:0000259" key="9">
    <source>
        <dbReference type="SMART" id="SM00852"/>
    </source>
</evidence>
<dbReference type="InterPro" id="IPR005110">
    <property type="entry name" value="MoeA_linker/N"/>
</dbReference>
<evidence type="ECO:0000256" key="1">
    <source>
        <dbReference type="ARBA" id="ARBA00002901"/>
    </source>
</evidence>
<dbReference type="Proteomes" id="UP000749471">
    <property type="component" value="Unassembled WGS sequence"/>
</dbReference>
<comment type="pathway">
    <text evidence="2 8">Cofactor biosynthesis; molybdopterin biosynthesis.</text>
</comment>
<dbReference type="EC" id="2.10.1.1" evidence="4 8"/>
<evidence type="ECO:0000256" key="7">
    <source>
        <dbReference type="ARBA" id="ARBA00047317"/>
    </source>
</evidence>
<dbReference type="InterPro" id="IPR038987">
    <property type="entry name" value="MoeA-like"/>
</dbReference>
<evidence type="ECO:0000256" key="3">
    <source>
        <dbReference type="ARBA" id="ARBA00010763"/>
    </source>
</evidence>
<dbReference type="PANTHER" id="PTHR10192">
    <property type="entry name" value="MOLYBDOPTERIN BIOSYNTHESIS PROTEIN"/>
    <property type="match status" value="1"/>
</dbReference>
<sequence length="411" mass="45673">MLINISIEDANRILADEHIDINIIEISLLDSLDYVLAEDIKSNINIPPFNRSPLDGYAYRSEDTIYATEDSPITLEVIDVIQAGYVSNKKINNGQAIRIMTGAKIPEGADVVMKYEDTKFTDKEVKIFNYLKPQSNIVKMGEDIKSGDIVLPKGIVIGPAEIGILASLGRSHIKVYDRPKVAILATGDELVDIDEELKEGKIRNSNSYTIAAQVKRWGGEPVLLGICKDNIEETTRVLKSSLKWADVIITTGGASVGDADIIKEAFQETGGKILFWKVKMKPGTPIVVAKYENKFLFGLSGNPAAAYITFEQFVRPTILRLRGKTKYNLMEVDSLLENNSNKISSQNRYIRAFTYKKDGKYYTKLPNKHSSGVLSSLSEKNSLFFVASGMGPYKKGDKIKVQLINYLEVGE</sequence>
<dbReference type="Pfam" id="PF03454">
    <property type="entry name" value="MoeA_C"/>
    <property type="match status" value="1"/>
</dbReference>
<dbReference type="NCBIfam" id="TIGR00177">
    <property type="entry name" value="molyb_syn"/>
    <property type="match status" value="1"/>
</dbReference>
<evidence type="ECO:0000313" key="10">
    <source>
        <dbReference type="EMBL" id="MBU5438801.1"/>
    </source>
</evidence>
<name>A0ABS6E8B9_9FIRM</name>
<keyword evidence="11" id="KW-1185">Reference proteome</keyword>
<evidence type="ECO:0000256" key="6">
    <source>
        <dbReference type="ARBA" id="ARBA00022505"/>
    </source>
</evidence>
<dbReference type="SMART" id="SM00852">
    <property type="entry name" value="MoCF_biosynth"/>
    <property type="match status" value="1"/>
</dbReference>
<keyword evidence="8" id="KW-0479">Metal-binding</keyword>
<dbReference type="EMBL" id="JAHLPM010000010">
    <property type="protein sequence ID" value="MBU5438801.1"/>
    <property type="molecule type" value="Genomic_DNA"/>
</dbReference>
<reference evidence="10 11" key="1">
    <citation type="submission" date="2021-06" db="EMBL/GenBank/DDBJ databases">
        <authorList>
            <person name="Sun Q."/>
            <person name="Li D."/>
        </authorList>
    </citation>
    <scope>NUCLEOTIDE SEQUENCE [LARGE SCALE GENOMIC DNA]</scope>
    <source>
        <strain evidence="10 11">MSJ-40</strain>
    </source>
</reference>
<dbReference type="Pfam" id="PF03453">
    <property type="entry name" value="MoeA_N"/>
    <property type="match status" value="1"/>
</dbReference>
<comment type="similarity">
    <text evidence="3 8">Belongs to the MoeA family.</text>
</comment>
<keyword evidence="8" id="KW-0460">Magnesium</keyword>
<evidence type="ECO:0000256" key="8">
    <source>
        <dbReference type="RuleBase" id="RU365090"/>
    </source>
</evidence>
<dbReference type="InterPro" id="IPR001453">
    <property type="entry name" value="MoaB/Mog_dom"/>
</dbReference>
<keyword evidence="8" id="KW-0808">Transferase</keyword>
<evidence type="ECO:0000256" key="4">
    <source>
        <dbReference type="ARBA" id="ARBA00013269"/>
    </source>
</evidence>
<comment type="function">
    <text evidence="1 8">Catalyzes the insertion of molybdate into adenylated molybdopterin with the concomitant release of AMP.</text>
</comment>
<feature type="domain" description="MoaB/Mog" evidence="9">
    <location>
        <begin position="182"/>
        <end position="320"/>
    </location>
</feature>
<dbReference type="InterPro" id="IPR005111">
    <property type="entry name" value="MoeA_C_domain_IV"/>
</dbReference>
<dbReference type="Pfam" id="PF00994">
    <property type="entry name" value="MoCF_biosynth"/>
    <property type="match status" value="1"/>
</dbReference>
<evidence type="ECO:0000313" key="11">
    <source>
        <dbReference type="Proteomes" id="UP000749471"/>
    </source>
</evidence>
<gene>
    <name evidence="10" type="ORF">KQI42_12305</name>
</gene>
<organism evidence="10 11">
    <name type="scientific">Tissierella simiarum</name>
    <dbReference type="NCBI Taxonomy" id="2841534"/>
    <lineage>
        <taxon>Bacteria</taxon>
        <taxon>Bacillati</taxon>
        <taxon>Bacillota</taxon>
        <taxon>Tissierellia</taxon>
        <taxon>Tissierellales</taxon>
        <taxon>Tissierellaceae</taxon>
        <taxon>Tissierella</taxon>
    </lineage>
</organism>
<evidence type="ECO:0000256" key="2">
    <source>
        <dbReference type="ARBA" id="ARBA00005046"/>
    </source>
</evidence>
<dbReference type="PANTHER" id="PTHR10192:SF5">
    <property type="entry name" value="GEPHYRIN"/>
    <property type="match status" value="1"/>
</dbReference>
<keyword evidence="8" id="KW-0501">Molybdenum cofactor biosynthesis</keyword>
<accession>A0ABS6E8B9</accession>
<proteinExistence type="inferred from homology"/>